<gene>
    <name evidence="4" type="ORF">KFE25_006089</name>
</gene>
<dbReference type="InterPro" id="IPR044095">
    <property type="entry name" value="ADCK2_dom"/>
</dbReference>
<dbReference type="CDD" id="cd13971">
    <property type="entry name" value="ADCK2-like"/>
    <property type="match status" value="1"/>
</dbReference>
<evidence type="ECO:0000313" key="5">
    <source>
        <dbReference type="Proteomes" id="UP000751190"/>
    </source>
</evidence>
<dbReference type="Gene3D" id="1.10.510.10">
    <property type="entry name" value="Transferase(Phosphotransferase) domain 1"/>
    <property type="match status" value="1"/>
</dbReference>
<organism evidence="4 5">
    <name type="scientific">Diacronema lutheri</name>
    <name type="common">Unicellular marine alga</name>
    <name type="synonym">Monochrysis lutheri</name>
    <dbReference type="NCBI Taxonomy" id="2081491"/>
    <lineage>
        <taxon>Eukaryota</taxon>
        <taxon>Haptista</taxon>
        <taxon>Haptophyta</taxon>
        <taxon>Pavlovophyceae</taxon>
        <taxon>Pavlovales</taxon>
        <taxon>Pavlovaceae</taxon>
        <taxon>Diacronema</taxon>
    </lineage>
</organism>
<keyword evidence="2" id="KW-0472">Membrane</keyword>
<keyword evidence="2" id="KW-1133">Transmembrane helix</keyword>
<comment type="caution">
    <text evidence="4">The sequence shown here is derived from an EMBL/GenBank/DDBJ whole genome shotgun (WGS) entry which is preliminary data.</text>
</comment>
<dbReference type="Proteomes" id="UP000751190">
    <property type="component" value="Unassembled WGS sequence"/>
</dbReference>
<dbReference type="GO" id="GO:0004672">
    <property type="term" value="F:protein kinase activity"/>
    <property type="evidence" value="ECO:0007669"/>
    <property type="project" value="InterPro"/>
</dbReference>
<reference evidence="4" key="1">
    <citation type="submission" date="2021-05" db="EMBL/GenBank/DDBJ databases">
        <title>The genome of the haptophyte Pavlova lutheri (Diacronema luteri, Pavlovales) - a model for lipid biosynthesis in eukaryotic algae.</title>
        <authorList>
            <person name="Hulatt C.J."/>
            <person name="Posewitz M.C."/>
        </authorList>
    </citation>
    <scope>NUCLEOTIDE SEQUENCE</scope>
    <source>
        <strain evidence="4">NIVA-4/92</strain>
    </source>
</reference>
<dbReference type="InterPro" id="IPR004147">
    <property type="entry name" value="ABC1_dom"/>
</dbReference>
<keyword evidence="2" id="KW-0812">Transmembrane</keyword>
<protein>
    <recommendedName>
        <fullName evidence="3">Protein kinase domain-containing protein</fullName>
    </recommendedName>
</protein>
<evidence type="ECO:0000259" key="3">
    <source>
        <dbReference type="PROSITE" id="PS50011"/>
    </source>
</evidence>
<dbReference type="SUPFAM" id="SSF56112">
    <property type="entry name" value="Protein kinase-like (PK-like)"/>
    <property type="match status" value="1"/>
</dbReference>
<feature type="domain" description="Protein kinase" evidence="3">
    <location>
        <begin position="210"/>
        <end position="554"/>
    </location>
</feature>
<dbReference type="InterPro" id="IPR000719">
    <property type="entry name" value="Prot_kinase_dom"/>
</dbReference>
<dbReference type="OrthoDB" id="427480at2759"/>
<dbReference type="OMA" id="DYITDIC"/>
<sequence length="554" mass="61008">MLLSRAWALGPRQVLARPERAYRAALRVAEHAVLARRLRAPPAGLVARVAAGAGAGAGALALALRGSAVIAECELRAEEAALVSEVTSTQGFARYERVDLRRAVRMLLRLVSLALLYSPLALGVPLALALGGLVPALEDALWAYALRAVHMSGPAFIKLTQWASSRNDLFPVKFCQTFQQLHDHVPPHPWRLTERVLRAELGEDWGAQLQLQPDVIGSGCIAQVYRGRAVADAKSGRRVDVAVKVIHPGVEAIVEVDIDIIRTVAQVLSRIPALKWLSLPDVVEDFALQMFWQLDLRQEARNLARLHANFAKDDAIVIPEPFPRLSSRDLLVESFQPGVPISTFIDSSACDARARKELSRLGMNSMAKMIFMDNFVHCDLHPGNILVAGRSGSLRMVFLDAGIVKELRPDTHKLMLNIMQAFLQWDGTQAGRLMVENAQEQHCADMDGFCGGIQKIIDDSKHMPFFQHFGEYTVSIFNLACTHQVKLEGNFITIALAMKICEGLSIRLDPQIQMVQGCIPWLFKAQLSHGITISDVLFDTHGVTMAALKNLTIS</sequence>
<dbReference type="InterPro" id="IPR011009">
    <property type="entry name" value="Kinase-like_dom_sf"/>
</dbReference>
<comment type="similarity">
    <text evidence="1">Belongs to the protein kinase superfamily. ADCK protein kinase family.</text>
</comment>
<evidence type="ECO:0000256" key="2">
    <source>
        <dbReference type="SAM" id="Phobius"/>
    </source>
</evidence>
<dbReference type="PANTHER" id="PTHR45890:SF1">
    <property type="entry name" value="AARF DOMAIN CONTAINING KINASE 2"/>
    <property type="match status" value="1"/>
</dbReference>
<accession>A0A8J5XSC5</accession>
<name>A0A8J5XSC5_DIALT</name>
<dbReference type="Pfam" id="PF03109">
    <property type="entry name" value="ABC1"/>
    <property type="match status" value="1"/>
</dbReference>
<evidence type="ECO:0000313" key="4">
    <source>
        <dbReference type="EMBL" id="KAG8469634.1"/>
    </source>
</evidence>
<dbReference type="InterPro" id="IPR052402">
    <property type="entry name" value="ADCK_kinase"/>
</dbReference>
<dbReference type="PROSITE" id="PS50011">
    <property type="entry name" value="PROTEIN_KINASE_DOM"/>
    <property type="match status" value="1"/>
</dbReference>
<feature type="transmembrane region" description="Helical" evidence="2">
    <location>
        <begin position="107"/>
        <end position="134"/>
    </location>
</feature>
<keyword evidence="5" id="KW-1185">Reference proteome</keyword>
<dbReference type="EMBL" id="JAGTXO010000002">
    <property type="protein sequence ID" value="KAG8469634.1"/>
    <property type="molecule type" value="Genomic_DNA"/>
</dbReference>
<proteinExistence type="inferred from homology"/>
<dbReference type="AlphaFoldDB" id="A0A8J5XSC5"/>
<dbReference type="GO" id="GO:0005524">
    <property type="term" value="F:ATP binding"/>
    <property type="evidence" value="ECO:0007669"/>
    <property type="project" value="InterPro"/>
</dbReference>
<dbReference type="PANTHER" id="PTHR45890">
    <property type="entry name" value="AARF DOMAIN CONTAINING KINASE 2 (PREDICTED)"/>
    <property type="match status" value="1"/>
</dbReference>
<evidence type="ECO:0000256" key="1">
    <source>
        <dbReference type="ARBA" id="ARBA00009670"/>
    </source>
</evidence>